<accession>A0A1Z4KR08</accession>
<gene>
    <name evidence="1" type="ORF">NIES23_42220</name>
</gene>
<sequence>MAFKFSSHGLVYLSPLLPKFARRETLLATSLPAPLPLPNPQFNSEYSIIWRIINYLALPVLLYKARLFSIYQDLRYKSAPNSSASVVYQTYVRATLHQGNFGTKFIYIFMQPRLSEHDLLLKSRLPKSIKS</sequence>
<dbReference type="Proteomes" id="UP000217507">
    <property type="component" value="Chromosome"/>
</dbReference>
<dbReference type="AlphaFoldDB" id="A0A1Z4KR08"/>
<reference evidence="1 2" key="1">
    <citation type="submission" date="2017-06" db="EMBL/GenBank/DDBJ databases">
        <title>Genome sequencing of cyanobaciteial culture collection at National Institute for Environmental Studies (NIES).</title>
        <authorList>
            <person name="Hirose Y."/>
            <person name="Shimura Y."/>
            <person name="Fujisawa T."/>
            <person name="Nakamura Y."/>
            <person name="Kawachi M."/>
        </authorList>
    </citation>
    <scope>NUCLEOTIDE SEQUENCE [LARGE SCALE GENOMIC DNA]</scope>
    <source>
        <strain evidence="1 2">NIES-23</strain>
    </source>
</reference>
<protein>
    <submittedName>
        <fullName evidence="1">Uncharacterized protein</fullName>
    </submittedName>
</protein>
<evidence type="ECO:0000313" key="2">
    <source>
        <dbReference type="Proteomes" id="UP000217507"/>
    </source>
</evidence>
<organism evidence="1 2">
    <name type="scientific">Trichormus variabilis NIES-23</name>
    <dbReference type="NCBI Taxonomy" id="1973479"/>
    <lineage>
        <taxon>Bacteria</taxon>
        <taxon>Bacillati</taxon>
        <taxon>Cyanobacteriota</taxon>
        <taxon>Cyanophyceae</taxon>
        <taxon>Nostocales</taxon>
        <taxon>Nostocaceae</taxon>
        <taxon>Trichormus</taxon>
    </lineage>
</organism>
<dbReference type="EMBL" id="AP018216">
    <property type="protein sequence ID" value="BAY71404.1"/>
    <property type="molecule type" value="Genomic_DNA"/>
</dbReference>
<proteinExistence type="predicted"/>
<evidence type="ECO:0000313" key="1">
    <source>
        <dbReference type="EMBL" id="BAY71404.1"/>
    </source>
</evidence>
<name>A0A1Z4KR08_ANAVA</name>